<dbReference type="SUPFAM" id="SSF52402">
    <property type="entry name" value="Adenine nucleotide alpha hydrolases-like"/>
    <property type="match status" value="1"/>
</dbReference>
<dbReference type="GO" id="GO:0009055">
    <property type="term" value="F:electron transfer activity"/>
    <property type="evidence" value="ECO:0007669"/>
    <property type="project" value="InterPro"/>
</dbReference>
<dbReference type="SMART" id="SM00893">
    <property type="entry name" value="ETF"/>
    <property type="match status" value="1"/>
</dbReference>
<dbReference type="SUPFAM" id="SSF52467">
    <property type="entry name" value="DHS-like NAD/FAD-binding domain"/>
    <property type="match status" value="1"/>
</dbReference>
<dbReference type="KEGG" id="kyr:CVV65_12470"/>
<feature type="binding site" evidence="2">
    <location>
        <position position="287"/>
    </location>
    <ligand>
        <name>FAD</name>
        <dbReference type="ChEBI" id="CHEBI:57692"/>
    </ligand>
</feature>
<feature type="binding site" evidence="2">
    <location>
        <begin position="305"/>
        <end position="306"/>
    </location>
    <ligand>
        <name>FAD</name>
        <dbReference type="ChEBI" id="CHEBI:57692"/>
    </ligand>
</feature>
<dbReference type="GO" id="GO:0050660">
    <property type="term" value="F:flavin adenine dinucleotide binding"/>
    <property type="evidence" value="ECO:0007669"/>
    <property type="project" value="InterPro"/>
</dbReference>
<evidence type="ECO:0000256" key="1">
    <source>
        <dbReference type="ARBA" id="ARBA00005817"/>
    </source>
</evidence>
<dbReference type="PANTHER" id="PTHR43153:SF1">
    <property type="entry name" value="ELECTRON TRANSFER FLAVOPROTEIN SUBUNIT ALPHA, MITOCHONDRIAL"/>
    <property type="match status" value="1"/>
</dbReference>
<dbReference type="OrthoDB" id="2810176at2"/>
<feature type="domain" description="Electron transfer flavoprotein alpha/beta-subunit N-terminal" evidence="3">
    <location>
        <begin position="10"/>
        <end position="187"/>
    </location>
</feature>
<dbReference type="Pfam" id="PF00766">
    <property type="entry name" value="ETF_alpha"/>
    <property type="match status" value="1"/>
</dbReference>
<evidence type="ECO:0000313" key="5">
    <source>
        <dbReference type="Proteomes" id="UP000231932"/>
    </source>
</evidence>
<comment type="similarity">
    <text evidence="1">Belongs to the ETF alpha-subunit/FixB family.</text>
</comment>
<evidence type="ECO:0000259" key="3">
    <source>
        <dbReference type="SMART" id="SM00893"/>
    </source>
</evidence>
<name>A0A2K8N8H0_9BACL</name>
<keyword evidence="2" id="KW-0285">Flavoprotein</keyword>
<dbReference type="EMBL" id="CP024955">
    <property type="protein sequence ID" value="ATY85639.1"/>
    <property type="molecule type" value="Genomic_DNA"/>
</dbReference>
<dbReference type="Gene3D" id="3.40.50.1220">
    <property type="entry name" value="TPP-binding domain"/>
    <property type="match status" value="1"/>
</dbReference>
<reference evidence="5" key="1">
    <citation type="submission" date="2017-11" db="EMBL/GenBank/DDBJ databases">
        <title>Complete Genome Sequence of Kyrpidia sp. Strain EA-1, a thermophilic, hydrogen-oxidizing Bacterium, isolated from the Azores.</title>
        <authorList>
            <person name="Reiner J.E."/>
            <person name="Lapp C.J."/>
            <person name="Bunk B."/>
            <person name="Gescher J."/>
        </authorList>
    </citation>
    <scope>NUCLEOTIDE SEQUENCE [LARGE SCALE GENOMIC DNA]</scope>
    <source>
        <strain evidence="5">EA-1</strain>
    </source>
</reference>
<protein>
    <submittedName>
        <fullName evidence="4">Electron transfer flavoprotein subunit alpha/FixB family protein</fullName>
    </submittedName>
</protein>
<dbReference type="InterPro" id="IPR014730">
    <property type="entry name" value="ETF_a/b_N"/>
</dbReference>
<dbReference type="GO" id="GO:0033539">
    <property type="term" value="P:fatty acid beta-oxidation using acyl-CoA dehydrogenase"/>
    <property type="evidence" value="ECO:0007669"/>
    <property type="project" value="TreeGrafter"/>
</dbReference>
<feature type="binding site" evidence="2">
    <location>
        <begin position="266"/>
        <end position="273"/>
    </location>
    <ligand>
        <name>FAD</name>
        <dbReference type="ChEBI" id="CHEBI:57692"/>
    </ligand>
</feature>
<feature type="binding site" evidence="2">
    <location>
        <begin position="235"/>
        <end position="236"/>
    </location>
    <ligand>
        <name>FAD</name>
        <dbReference type="ChEBI" id="CHEBI:57692"/>
    </ligand>
</feature>
<feature type="binding site" evidence="2">
    <location>
        <begin position="249"/>
        <end position="253"/>
    </location>
    <ligand>
        <name>FAD</name>
        <dbReference type="ChEBI" id="CHEBI:57692"/>
    </ligand>
</feature>
<dbReference type="PIRSF" id="PIRSF000089">
    <property type="entry name" value="Electra_flavoP_a"/>
    <property type="match status" value="1"/>
</dbReference>
<comment type="cofactor">
    <cofactor evidence="2">
        <name>FAD</name>
        <dbReference type="ChEBI" id="CHEBI:57692"/>
    </cofactor>
    <text evidence="2">Binds 1 FAD per dimer.</text>
</comment>
<evidence type="ECO:0000256" key="2">
    <source>
        <dbReference type="PIRSR" id="PIRSR000089-1"/>
    </source>
</evidence>
<keyword evidence="5" id="KW-1185">Reference proteome</keyword>
<dbReference type="Pfam" id="PF01012">
    <property type="entry name" value="ETF"/>
    <property type="match status" value="1"/>
</dbReference>
<gene>
    <name evidence="4" type="ORF">CVV65_12470</name>
</gene>
<dbReference type="PANTHER" id="PTHR43153">
    <property type="entry name" value="ELECTRON TRANSFER FLAVOPROTEIN ALPHA"/>
    <property type="match status" value="1"/>
</dbReference>
<organism evidence="4 5">
    <name type="scientific">Kyrpidia spormannii</name>
    <dbReference type="NCBI Taxonomy" id="2055160"/>
    <lineage>
        <taxon>Bacteria</taxon>
        <taxon>Bacillati</taxon>
        <taxon>Bacillota</taxon>
        <taxon>Bacilli</taxon>
        <taxon>Bacillales</taxon>
        <taxon>Alicyclobacillaceae</taxon>
        <taxon>Kyrpidia</taxon>
    </lineage>
</organism>
<feature type="binding site" evidence="2">
    <location>
        <position position="210"/>
    </location>
    <ligand>
        <name>FAD</name>
        <dbReference type="ChEBI" id="CHEBI:57692"/>
    </ligand>
</feature>
<dbReference type="InterPro" id="IPR001308">
    <property type="entry name" value="ETF_a/FixB"/>
</dbReference>
<dbReference type="AlphaFoldDB" id="A0A2K8N8H0"/>
<dbReference type="Proteomes" id="UP000231932">
    <property type="component" value="Chromosome"/>
</dbReference>
<dbReference type="InterPro" id="IPR029035">
    <property type="entry name" value="DHS-like_NAD/FAD-binding_dom"/>
</dbReference>
<sequence length="320" mass="33168">MWGGGRMSTALVFVETLDGKIADITYELLDLARRVTGDGGTVTALAVMPAGLTSELGAADRVLLADNPDNRYLPESLGKTLAQAIDQVSPDLVLVGNTAVGMDVATYAASRAGCSTIASVQKVEPAGQGWQVESVILGGKMVATAEVTELTILQVLAGAGDAERGHVQGNPTVETITAAEAAATVYEGLSMPDSTDVDITKQDILVSIGRGIGDKDNIEVVEELAEALGAVVSASRPVIDAGWLPKSRQVGKSGKKVKPKVYLALGISGAPEHLEGMRDADCIIAVNTDPKAPIFDVAHYGIVEDILELVPALTEKVKGA</sequence>
<proteinExistence type="inferred from homology"/>
<accession>A0A2K8N8H0</accession>
<dbReference type="Gene3D" id="3.40.50.620">
    <property type="entry name" value="HUPs"/>
    <property type="match status" value="1"/>
</dbReference>
<keyword evidence="2" id="KW-0274">FAD</keyword>
<dbReference type="InterPro" id="IPR014731">
    <property type="entry name" value="ETF_asu_C"/>
</dbReference>
<evidence type="ECO:0000313" key="4">
    <source>
        <dbReference type="EMBL" id="ATY85639.1"/>
    </source>
</evidence>
<dbReference type="InterPro" id="IPR014729">
    <property type="entry name" value="Rossmann-like_a/b/a_fold"/>
</dbReference>